<name>A0ABM0MZL6_SACKO</name>
<comment type="subcellular location">
    <subcellularLocation>
        <location evidence="1">Membrane</location>
        <topology evidence="1">Multi-pass membrane protein</topology>
    </subcellularLocation>
</comment>
<dbReference type="SUPFAM" id="SSF103481">
    <property type="entry name" value="Multidrug resistance efflux transporter EmrE"/>
    <property type="match status" value="2"/>
</dbReference>
<proteinExistence type="predicted"/>
<dbReference type="RefSeq" id="XP_006825457.1">
    <property type="nucleotide sequence ID" value="XM_006825394.1"/>
</dbReference>
<feature type="transmembrane region" description="Helical" evidence="5">
    <location>
        <begin position="224"/>
        <end position="252"/>
    </location>
</feature>
<sequence length="358" mass="38884">MSLSIGLEEDTRTQNTIAETGTESKCRECNLVNFNAYFGITMGLTGGITVAISDVFALYCIKAGYSFPIVLIKSIVVVLVTTPIMIYNDINIASIGKKDVVLNCLKGVADTIADILAYYAMHIIGIGDSLAIYFATVIIVVSLFTSILMREKIKLHGVLSILLNITGIVLITRPEFLFGDVSSRADSKPMIGYVYCITSSLCTACGIICVRAMKSNLPLTVPPFFNGIFGAVFSLPVVYLTCSDAMCIFSVLIHNPILLAYLFGMNVTYFISMYCINRALQIEKASTITVVRNISVIVSFVSGVVVFHDSVVVLEIVGTGLIILSTVIIAVAVQRESHTKVDVQPLKPILRNNINVYS</sequence>
<feature type="transmembrane region" description="Helical" evidence="5">
    <location>
        <begin position="192"/>
        <end position="212"/>
    </location>
</feature>
<evidence type="ECO:0000256" key="1">
    <source>
        <dbReference type="ARBA" id="ARBA00004141"/>
    </source>
</evidence>
<accession>A0ABM0MZL6</accession>
<feature type="transmembrane region" description="Helical" evidence="5">
    <location>
        <begin position="258"/>
        <end position="276"/>
    </location>
</feature>
<feature type="transmembrane region" description="Helical" evidence="5">
    <location>
        <begin position="130"/>
        <end position="148"/>
    </location>
</feature>
<organism evidence="7 8">
    <name type="scientific">Saccoglossus kowalevskii</name>
    <name type="common">Acorn worm</name>
    <dbReference type="NCBI Taxonomy" id="10224"/>
    <lineage>
        <taxon>Eukaryota</taxon>
        <taxon>Metazoa</taxon>
        <taxon>Hemichordata</taxon>
        <taxon>Enteropneusta</taxon>
        <taxon>Harrimaniidae</taxon>
        <taxon>Saccoglossus</taxon>
    </lineage>
</organism>
<feature type="transmembrane region" description="Helical" evidence="5">
    <location>
        <begin position="288"/>
        <end position="307"/>
    </location>
</feature>
<dbReference type="PANTHER" id="PTHR22911">
    <property type="entry name" value="ACYL-MALONYL CONDENSING ENZYME-RELATED"/>
    <property type="match status" value="1"/>
</dbReference>
<feature type="domain" description="EamA" evidence="6">
    <location>
        <begin position="190"/>
        <end position="330"/>
    </location>
</feature>
<dbReference type="InterPro" id="IPR037185">
    <property type="entry name" value="EmrE-like"/>
</dbReference>
<feature type="transmembrane region" description="Helical" evidence="5">
    <location>
        <begin position="65"/>
        <end position="88"/>
    </location>
</feature>
<dbReference type="PANTHER" id="PTHR22911:SF6">
    <property type="entry name" value="SOLUTE CARRIER FAMILY 35 MEMBER G1"/>
    <property type="match status" value="1"/>
</dbReference>
<protein>
    <submittedName>
        <fullName evidence="8">Solute carrier family 35 member G1-like</fullName>
    </submittedName>
</protein>
<reference evidence="8" key="1">
    <citation type="submission" date="2025-08" db="UniProtKB">
        <authorList>
            <consortium name="RefSeq"/>
        </authorList>
    </citation>
    <scope>IDENTIFICATION</scope>
    <source>
        <tissue evidence="8">Testes</tissue>
    </source>
</reference>
<dbReference type="Proteomes" id="UP000694865">
    <property type="component" value="Unplaced"/>
</dbReference>
<evidence type="ECO:0000313" key="8">
    <source>
        <dbReference type="RefSeq" id="XP_006825457.1"/>
    </source>
</evidence>
<evidence type="ECO:0000256" key="2">
    <source>
        <dbReference type="ARBA" id="ARBA00022692"/>
    </source>
</evidence>
<evidence type="ECO:0000313" key="7">
    <source>
        <dbReference type="Proteomes" id="UP000694865"/>
    </source>
</evidence>
<evidence type="ECO:0000256" key="5">
    <source>
        <dbReference type="SAM" id="Phobius"/>
    </source>
</evidence>
<keyword evidence="3 5" id="KW-1133">Transmembrane helix</keyword>
<evidence type="ECO:0000256" key="4">
    <source>
        <dbReference type="ARBA" id="ARBA00023136"/>
    </source>
</evidence>
<evidence type="ECO:0000256" key="3">
    <source>
        <dbReference type="ARBA" id="ARBA00022989"/>
    </source>
</evidence>
<keyword evidence="2 5" id="KW-0812">Transmembrane</keyword>
<dbReference type="Pfam" id="PF00892">
    <property type="entry name" value="EamA"/>
    <property type="match status" value="2"/>
</dbReference>
<keyword evidence="4 5" id="KW-0472">Membrane</keyword>
<feature type="transmembrane region" description="Helical" evidence="5">
    <location>
        <begin position="34"/>
        <end position="59"/>
    </location>
</feature>
<gene>
    <name evidence="8" type="primary">LOC102809025</name>
</gene>
<feature type="domain" description="EamA" evidence="6">
    <location>
        <begin position="38"/>
        <end position="172"/>
    </location>
</feature>
<keyword evidence="7" id="KW-1185">Reference proteome</keyword>
<evidence type="ECO:0000259" key="6">
    <source>
        <dbReference type="Pfam" id="PF00892"/>
    </source>
</evidence>
<feature type="transmembrane region" description="Helical" evidence="5">
    <location>
        <begin position="313"/>
        <end position="333"/>
    </location>
</feature>
<feature type="transmembrane region" description="Helical" evidence="5">
    <location>
        <begin position="155"/>
        <end position="172"/>
    </location>
</feature>
<dbReference type="InterPro" id="IPR000620">
    <property type="entry name" value="EamA_dom"/>
</dbReference>
<dbReference type="GeneID" id="102809025"/>